<dbReference type="EMBL" id="AHJE01000093">
    <property type="protein sequence ID" value="EHP39436.1"/>
    <property type="molecule type" value="Genomic_DNA"/>
</dbReference>
<comment type="caution">
    <text evidence="1">The sequence shown here is derived from an EMBL/GenBank/DDBJ whole genome shotgun (WGS) entry which is preliminary data.</text>
</comment>
<protein>
    <submittedName>
        <fullName evidence="1">Tail protein</fullName>
    </submittedName>
</protein>
<dbReference type="AlphaFoldDB" id="H1SDI2"/>
<reference evidence="1 2" key="1">
    <citation type="journal article" date="2012" name="J. Bacteriol.">
        <title>De Novo Genome Project of Cupriavidus basilensis OR16.</title>
        <authorList>
            <person name="Cserhati M."/>
            <person name="Kriszt B."/>
            <person name="Szoboszlay S."/>
            <person name="Toth A."/>
            <person name="Szabo I."/>
            <person name="Tancsics A."/>
            <person name="Nagy I."/>
            <person name="Horvath B."/>
            <person name="Nagy I."/>
            <person name="Kukolya J."/>
        </authorList>
    </citation>
    <scope>NUCLEOTIDE SEQUENCE [LARGE SCALE GENOMIC DNA]</scope>
    <source>
        <strain evidence="1 2">OR16</strain>
    </source>
</reference>
<proteinExistence type="predicted"/>
<dbReference type="PATRIC" id="fig|1127483.3.peg.6346"/>
<sequence>MTHAELLSLLLPPVSYRYSPEGGRLTASIKADGNSLDKAMLDGVAVIDGITPYGRADLLVDWERIYGLADAARQRTIQERLAALLQRINEDGGLSREYFIFLALNLGFSINIAEFSPFKVGSAVGQPLYGDDWVFAWRINAPETTLVPFRVGRSAVGEPLMKWGNELLEAALKALAPAHTVLQFAYAGDPSLLIDEEGDGFLLDEDNDYLDFS</sequence>
<dbReference type="Pfam" id="PF10076">
    <property type="entry name" value="Phage_Mu_Gp48"/>
    <property type="match status" value="1"/>
</dbReference>
<gene>
    <name evidence="1" type="ORF">OR16_31794</name>
</gene>
<evidence type="ECO:0000313" key="1">
    <source>
        <dbReference type="EMBL" id="EHP39436.1"/>
    </source>
</evidence>
<dbReference type="Proteomes" id="UP000005808">
    <property type="component" value="Unassembled WGS sequence"/>
</dbReference>
<organism evidence="1 2">
    <name type="scientific">Cupriavidus basilensis OR16</name>
    <dbReference type="NCBI Taxonomy" id="1127483"/>
    <lineage>
        <taxon>Bacteria</taxon>
        <taxon>Pseudomonadati</taxon>
        <taxon>Pseudomonadota</taxon>
        <taxon>Betaproteobacteria</taxon>
        <taxon>Burkholderiales</taxon>
        <taxon>Burkholderiaceae</taxon>
        <taxon>Cupriavidus</taxon>
    </lineage>
</organism>
<name>H1SDI2_9BURK</name>
<dbReference type="InterPro" id="IPR018755">
    <property type="entry name" value="Phage_Mu_Gp48"/>
</dbReference>
<accession>H1SDI2</accession>
<dbReference type="RefSeq" id="WP_006162208.1">
    <property type="nucleotide sequence ID" value="NZ_AHJE01000093.1"/>
</dbReference>
<dbReference type="OrthoDB" id="6592844at2"/>
<evidence type="ECO:0000313" key="2">
    <source>
        <dbReference type="Proteomes" id="UP000005808"/>
    </source>
</evidence>